<keyword evidence="6 7" id="KW-0067">ATP-binding</keyword>
<dbReference type="Gene3D" id="3.30.420.40">
    <property type="match status" value="2"/>
</dbReference>
<feature type="binding site" evidence="7">
    <location>
        <position position="81"/>
    </location>
    <ligand>
        <name>sn-glycerol 3-phosphate</name>
        <dbReference type="ChEBI" id="CHEBI:57597"/>
    </ligand>
</feature>
<feature type="binding site" evidence="7">
    <location>
        <position position="309"/>
    </location>
    <ligand>
        <name>ATP</name>
        <dbReference type="ChEBI" id="CHEBI:30616"/>
    </ligand>
</feature>
<feature type="binding site" evidence="7">
    <location>
        <position position="11"/>
    </location>
    <ligand>
        <name>ADP</name>
        <dbReference type="ChEBI" id="CHEBI:456216"/>
    </ligand>
</feature>
<keyword evidence="12" id="KW-1185">Reference proteome</keyword>
<dbReference type="InterPro" id="IPR005999">
    <property type="entry name" value="Glycerol_kin"/>
</dbReference>
<feature type="binding site" evidence="7">
    <location>
        <position position="82"/>
    </location>
    <ligand>
        <name>glycerol</name>
        <dbReference type="ChEBI" id="CHEBI:17754"/>
    </ligand>
</feature>
<dbReference type="InterPro" id="IPR018485">
    <property type="entry name" value="FGGY_C"/>
</dbReference>
<sequence length="498" mass="52708">MAYLLALDQGTTSSRAMVFDAGGRVRGVAQAEFVQHFPAPDRVEHDAQDILRTQFDCAREALANAGIRAGEVAAIGIANQRETTVLWERASGRALAPAIVWQDRRTAAECERLRAQGWADDLRARTGLELDPYFSATKLAWLLDTLPGARARAERGELAFGTIDSWLVWHLTGGRLHLTDPGNAARTLLFNIHTLDWDPVLLERFRIPAPLLPRVVASSGVCGETDARVFGAAIPIAGIAGDQQAATIGQGCLAPGMAKNTYGTGCFLLMNTGAHAVASRNRLLTTVGWSGVGGSGVCYALEGSVFMGGAIVQWLRDGLGIVRRSDEVEALAASVADSGGVVMVPAFTGLGAPYWDANARGTLLGLTRGSGAAHIARAALEAIAAQTADLVEAMARDGAAPLCELRVDGGAAANDLLMQMQADLLGVPVLRPRLLETTAYGAACLAALGCGLWADAHEIEAGWRLDRRFEPRWGADRRGAARARWARAVTCARGWAGS</sequence>
<keyword evidence="5 7" id="KW-0319">Glycerol metabolism</keyword>
<feature type="binding site" evidence="7">
    <location>
        <position position="313"/>
    </location>
    <ligand>
        <name>ATP</name>
        <dbReference type="ChEBI" id="CHEBI:30616"/>
    </ligand>
</feature>
<comment type="catalytic activity">
    <reaction evidence="7">
        <text>glycerol + ATP = sn-glycerol 3-phosphate + ADP + H(+)</text>
        <dbReference type="Rhea" id="RHEA:21644"/>
        <dbReference type="ChEBI" id="CHEBI:15378"/>
        <dbReference type="ChEBI" id="CHEBI:17754"/>
        <dbReference type="ChEBI" id="CHEBI:30616"/>
        <dbReference type="ChEBI" id="CHEBI:57597"/>
        <dbReference type="ChEBI" id="CHEBI:456216"/>
        <dbReference type="EC" id="2.7.1.30"/>
    </reaction>
</comment>
<dbReference type="Pfam" id="PF02782">
    <property type="entry name" value="FGGY_C"/>
    <property type="match status" value="1"/>
</dbReference>
<dbReference type="Proteomes" id="UP001597158">
    <property type="component" value="Unassembled WGS sequence"/>
</dbReference>
<evidence type="ECO:0000259" key="9">
    <source>
        <dbReference type="Pfam" id="PF00370"/>
    </source>
</evidence>
<feature type="binding site" evidence="7">
    <location>
        <position position="81"/>
    </location>
    <ligand>
        <name>glycerol</name>
        <dbReference type="ChEBI" id="CHEBI:17754"/>
    </ligand>
</feature>
<dbReference type="EMBL" id="JBHTMC010000027">
    <property type="protein sequence ID" value="MFD1265134.1"/>
    <property type="molecule type" value="Genomic_DNA"/>
</dbReference>
<dbReference type="InterPro" id="IPR043129">
    <property type="entry name" value="ATPase_NBD"/>
</dbReference>
<feature type="binding site" evidence="7">
    <location>
        <position position="133"/>
    </location>
    <ligand>
        <name>glycerol</name>
        <dbReference type="ChEBI" id="CHEBI:17754"/>
    </ligand>
</feature>
<evidence type="ECO:0000256" key="6">
    <source>
        <dbReference type="ARBA" id="ARBA00022840"/>
    </source>
</evidence>
<evidence type="ECO:0000256" key="2">
    <source>
        <dbReference type="ARBA" id="ARBA00022679"/>
    </source>
</evidence>
<feature type="binding site" evidence="7">
    <location>
        <position position="12"/>
    </location>
    <ligand>
        <name>ATP</name>
        <dbReference type="ChEBI" id="CHEBI:30616"/>
    </ligand>
</feature>
<feature type="binding site" evidence="7">
    <location>
        <position position="15"/>
    </location>
    <ligand>
        <name>ADP</name>
        <dbReference type="ChEBI" id="CHEBI:456216"/>
    </ligand>
</feature>
<comment type="similarity">
    <text evidence="1 7 8">Belongs to the FGGY kinase family.</text>
</comment>
<accession>A0ABW3WHR8</accession>
<dbReference type="RefSeq" id="WP_277829728.1">
    <property type="nucleotide sequence ID" value="NZ_JARQZE010000001.1"/>
</dbReference>
<gene>
    <name evidence="7 11" type="primary">glpK</name>
    <name evidence="11" type="ORF">ACFQ4M_16280</name>
</gene>
<evidence type="ECO:0000256" key="4">
    <source>
        <dbReference type="ARBA" id="ARBA00022777"/>
    </source>
</evidence>
<feature type="binding site" evidence="7">
    <location>
        <position position="242"/>
    </location>
    <ligand>
        <name>sn-glycerol 3-phosphate</name>
        <dbReference type="ChEBI" id="CHEBI:57597"/>
    </ligand>
</feature>
<dbReference type="GO" id="GO:0004370">
    <property type="term" value="F:glycerol kinase activity"/>
    <property type="evidence" value="ECO:0007669"/>
    <property type="project" value="UniProtKB-EC"/>
</dbReference>
<evidence type="ECO:0000256" key="5">
    <source>
        <dbReference type="ARBA" id="ARBA00022798"/>
    </source>
</evidence>
<keyword evidence="4 7" id="KW-0418">Kinase</keyword>
<protein>
    <recommendedName>
        <fullName evidence="7">Glycerol kinase</fullName>
        <ecNumber evidence="7">2.7.1.30</ecNumber>
    </recommendedName>
    <alternativeName>
        <fullName evidence="7">ATP:glycerol 3-phosphotransferase</fullName>
    </alternativeName>
    <alternativeName>
        <fullName evidence="7">Glycerokinase</fullName>
        <shortName evidence="7">GK</shortName>
    </alternativeName>
</protein>
<name>A0ABW3WHR8_9RHOO</name>
<dbReference type="InterPro" id="IPR018484">
    <property type="entry name" value="FGGY_N"/>
</dbReference>
<keyword evidence="3 7" id="KW-0547">Nucleotide-binding</keyword>
<proteinExistence type="inferred from homology"/>
<feature type="binding site" evidence="7">
    <location>
        <position position="13"/>
    </location>
    <ligand>
        <name>ATP</name>
        <dbReference type="ChEBI" id="CHEBI:30616"/>
    </ligand>
</feature>
<comment type="caution">
    <text evidence="11">The sequence shown here is derived from an EMBL/GenBank/DDBJ whole genome shotgun (WGS) entry which is preliminary data.</text>
</comment>
<comment type="function">
    <text evidence="7">Key enzyme in the regulation of glycerol uptake and metabolism. Catalyzes the phosphorylation of glycerol to yield sn-glycerol 3-phosphate.</text>
</comment>
<feature type="binding site" evidence="7">
    <location>
        <position position="410"/>
    </location>
    <ligand>
        <name>ATP</name>
        <dbReference type="ChEBI" id="CHEBI:30616"/>
    </ligand>
</feature>
<feature type="binding site" evidence="7">
    <location>
        <position position="243"/>
    </location>
    <ligand>
        <name>glycerol</name>
        <dbReference type="ChEBI" id="CHEBI:17754"/>
    </ligand>
</feature>
<dbReference type="NCBIfam" id="NF000756">
    <property type="entry name" value="PRK00047.1"/>
    <property type="match status" value="1"/>
</dbReference>
<dbReference type="EC" id="2.7.1.30" evidence="7"/>
<feature type="binding site" evidence="7">
    <location>
        <position position="133"/>
    </location>
    <ligand>
        <name>sn-glycerol 3-phosphate</name>
        <dbReference type="ChEBI" id="CHEBI:57597"/>
    </ligand>
</feature>
<dbReference type="PANTHER" id="PTHR10196:SF69">
    <property type="entry name" value="GLYCEROL KINASE"/>
    <property type="match status" value="1"/>
</dbReference>
<dbReference type="PROSITE" id="PS00445">
    <property type="entry name" value="FGGY_KINASES_2"/>
    <property type="match status" value="1"/>
</dbReference>
<feature type="binding site" evidence="7">
    <location>
        <position position="410"/>
    </location>
    <ligand>
        <name>ADP</name>
        <dbReference type="ChEBI" id="CHEBI:456216"/>
    </ligand>
</feature>
<dbReference type="HAMAP" id="MF_00186">
    <property type="entry name" value="Glycerol_kin"/>
    <property type="match status" value="1"/>
</dbReference>
<feature type="binding site" evidence="7">
    <location>
        <position position="414"/>
    </location>
    <ligand>
        <name>ADP</name>
        <dbReference type="ChEBI" id="CHEBI:456216"/>
    </ligand>
</feature>
<dbReference type="InterPro" id="IPR018483">
    <property type="entry name" value="Carb_kinase_FGGY_CS"/>
</dbReference>
<dbReference type="PIRSF" id="PIRSF000538">
    <property type="entry name" value="GlpK"/>
    <property type="match status" value="1"/>
</dbReference>
<dbReference type="NCBIfam" id="TIGR01311">
    <property type="entry name" value="glycerol_kin"/>
    <property type="match status" value="1"/>
</dbReference>
<dbReference type="Pfam" id="PF00370">
    <property type="entry name" value="FGGY_N"/>
    <property type="match status" value="1"/>
</dbReference>
<evidence type="ECO:0000256" key="1">
    <source>
        <dbReference type="ARBA" id="ARBA00009156"/>
    </source>
</evidence>
<feature type="binding site" evidence="7">
    <location>
        <position position="264"/>
    </location>
    <ligand>
        <name>ADP</name>
        <dbReference type="ChEBI" id="CHEBI:456216"/>
    </ligand>
</feature>
<feature type="binding site" evidence="7">
    <location>
        <position position="309"/>
    </location>
    <ligand>
        <name>ADP</name>
        <dbReference type="ChEBI" id="CHEBI:456216"/>
    </ligand>
</feature>
<evidence type="ECO:0000313" key="11">
    <source>
        <dbReference type="EMBL" id="MFD1265134.1"/>
    </source>
</evidence>
<dbReference type="InterPro" id="IPR000577">
    <property type="entry name" value="Carb_kinase_FGGY"/>
</dbReference>
<evidence type="ECO:0000259" key="10">
    <source>
        <dbReference type="Pfam" id="PF02782"/>
    </source>
</evidence>
<feature type="domain" description="Carbohydrate kinase FGGY C-terminal" evidence="10">
    <location>
        <begin position="259"/>
        <end position="448"/>
    </location>
</feature>
<feature type="binding site" evidence="7">
    <location>
        <position position="11"/>
    </location>
    <ligand>
        <name>ATP</name>
        <dbReference type="ChEBI" id="CHEBI:30616"/>
    </ligand>
</feature>
<feature type="domain" description="Carbohydrate kinase FGGY N-terminal" evidence="9">
    <location>
        <begin position="3"/>
        <end position="249"/>
    </location>
</feature>
<dbReference type="CDD" id="cd07786">
    <property type="entry name" value="FGGY_EcGK_like"/>
    <property type="match status" value="1"/>
</dbReference>
<comment type="pathway">
    <text evidence="7">Polyol metabolism; glycerol degradation via glycerol kinase pathway; sn-glycerol 3-phosphate from glycerol: step 1/1.</text>
</comment>
<feature type="binding site" evidence="7">
    <location>
        <position position="11"/>
    </location>
    <ligand>
        <name>sn-glycerol 3-phosphate</name>
        <dbReference type="ChEBI" id="CHEBI:57597"/>
    </ligand>
</feature>
<dbReference type="PANTHER" id="PTHR10196">
    <property type="entry name" value="SUGAR KINASE"/>
    <property type="match status" value="1"/>
</dbReference>
<feature type="binding site" evidence="7">
    <location>
        <position position="242"/>
    </location>
    <ligand>
        <name>glycerol</name>
        <dbReference type="ChEBI" id="CHEBI:17754"/>
    </ligand>
</feature>
<keyword evidence="2 7" id="KW-0808">Transferase</keyword>
<dbReference type="SUPFAM" id="SSF53067">
    <property type="entry name" value="Actin-like ATPase domain"/>
    <property type="match status" value="2"/>
</dbReference>
<feature type="binding site" evidence="7">
    <location>
        <position position="82"/>
    </location>
    <ligand>
        <name>sn-glycerol 3-phosphate</name>
        <dbReference type="ChEBI" id="CHEBI:57597"/>
    </ligand>
</feature>
<organism evidence="11 12">
    <name type="scientific">Thauera mechernichensis</name>
    <dbReference type="NCBI Taxonomy" id="82788"/>
    <lineage>
        <taxon>Bacteria</taxon>
        <taxon>Pseudomonadati</taxon>
        <taxon>Pseudomonadota</taxon>
        <taxon>Betaproteobacteria</taxon>
        <taxon>Rhodocyclales</taxon>
        <taxon>Zoogloeaceae</taxon>
        <taxon>Thauera</taxon>
    </lineage>
</organism>
<feature type="binding site" evidence="7">
    <location>
        <position position="264"/>
    </location>
    <ligand>
        <name>ATP</name>
        <dbReference type="ChEBI" id="CHEBI:30616"/>
    </ligand>
</feature>
<evidence type="ECO:0000256" key="3">
    <source>
        <dbReference type="ARBA" id="ARBA00022741"/>
    </source>
</evidence>
<comment type="activity regulation">
    <text evidence="7">Inhibited by fructose 1,6-bisphosphate (FBP).</text>
</comment>
<reference evidence="12" key="1">
    <citation type="journal article" date="2019" name="Int. J. Syst. Evol. Microbiol.">
        <title>The Global Catalogue of Microorganisms (GCM) 10K type strain sequencing project: providing services to taxonomists for standard genome sequencing and annotation.</title>
        <authorList>
            <consortium name="The Broad Institute Genomics Platform"/>
            <consortium name="The Broad Institute Genome Sequencing Center for Infectious Disease"/>
            <person name="Wu L."/>
            <person name="Ma J."/>
        </authorList>
    </citation>
    <scope>NUCLEOTIDE SEQUENCE [LARGE SCALE GENOMIC DNA]</scope>
    <source>
        <strain evidence="12">CCUG 48884</strain>
    </source>
</reference>
<evidence type="ECO:0000256" key="8">
    <source>
        <dbReference type="RuleBase" id="RU003733"/>
    </source>
</evidence>
<evidence type="ECO:0000313" key="12">
    <source>
        <dbReference type="Proteomes" id="UP001597158"/>
    </source>
</evidence>
<evidence type="ECO:0000256" key="7">
    <source>
        <dbReference type="HAMAP-Rule" id="MF_00186"/>
    </source>
</evidence>